<evidence type="ECO:0000313" key="3">
    <source>
        <dbReference type="Proteomes" id="UP001071230"/>
    </source>
</evidence>
<accession>A0A8S0W1K9</accession>
<keyword evidence="3" id="KW-1185">Reference proteome</keyword>
<organism evidence="1">
    <name type="scientific">Acididesulfobacillus acetoxydans</name>
    <dbReference type="NCBI Taxonomy" id="1561005"/>
    <lineage>
        <taxon>Bacteria</taxon>
        <taxon>Bacillati</taxon>
        <taxon>Bacillota</taxon>
        <taxon>Clostridia</taxon>
        <taxon>Eubacteriales</taxon>
        <taxon>Peptococcaceae</taxon>
        <taxon>Acididesulfobacillus</taxon>
    </lineage>
</organism>
<evidence type="ECO:0000313" key="1">
    <source>
        <dbReference type="EMBL" id="CAA7599468.1"/>
    </source>
</evidence>
<dbReference type="EMBL" id="LR746496">
    <property type="protein sequence ID" value="CAA7599468.1"/>
    <property type="molecule type" value="Genomic_DNA"/>
</dbReference>
<dbReference type="RefSeq" id="WP_240983271.1">
    <property type="nucleotide sequence ID" value="NZ_CDGJ01000033.1"/>
</dbReference>
<name>A0A8S0W1K9_9FIRM</name>
<dbReference type="Proteomes" id="UP001071230">
    <property type="component" value="Unassembled WGS sequence"/>
</dbReference>
<reference evidence="2" key="1">
    <citation type="submission" date="2014-11" db="EMBL/GenBank/DDBJ databases">
        <authorList>
            <person name="Hornung B.V."/>
        </authorList>
    </citation>
    <scope>NUCLEOTIDE SEQUENCE</scope>
    <source>
        <strain evidence="2">INE</strain>
    </source>
</reference>
<dbReference type="AlphaFoldDB" id="A0A8S0W1K9"/>
<evidence type="ECO:0000313" key="2">
    <source>
        <dbReference type="EMBL" id="CEJ06727.1"/>
    </source>
</evidence>
<dbReference type="Proteomes" id="UP000836597">
    <property type="component" value="Chromosome"/>
</dbReference>
<reference evidence="1" key="2">
    <citation type="submission" date="2020-01" db="EMBL/GenBank/DDBJ databases">
        <authorList>
            <person name="Hornung B."/>
        </authorList>
    </citation>
    <scope>NUCLEOTIDE SEQUENCE</scope>
    <source>
        <strain evidence="1">PacBioINE</strain>
    </source>
</reference>
<gene>
    <name evidence="1" type="ORF">DEACI_0090</name>
    <name evidence="2" type="ORF">DEACI_1177</name>
</gene>
<dbReference type="KEGG" id="aacx:DEACI_0090"/>
<proteinExistence type="predicted"/>
<sequence>MHYLAAVIALCLILGLGLWSGRRSRKSQKNRQVKLYRLRKGRRANLRRVK</sequence>
<dbReference type="EMBL" id="CDGJ01000033">
    <property type="protein sequence ID" value="CEJ06727.1"/>
    <property type="molecule type" value="Genomic_DNA"/>
</dbReference>
<protein>
    <submittedName>
        <fullName evidence="1">Uncharacterized protein</fullName>
    </submittedName>
</protein>